<evidence type="ECO:0000256" key="2">
    <source>
        <dbReference type="ARBA" id="ARBA00022559"/>
    </source>
</evidence>
<feature type="signal peptide" evidence="5">
    <location>
        <begin position="1"/>
        <end position="21"/>
    </location>
</feature>
<dbReference type="Pfam" id="PF00881">
    <property type="entry name" value="Nitroreductase"/>
    <property type="match status" value="1"/>
</dbReference>
<evidence type="ECO:0000259" key="6">
    <source>
        <dbReference type="Pfam" id="PF00881"/>
    </source>
</evidence>
<keyword evidence="3 4" id="KW-0560">Oxidoreductase</keyword>
<dbReference type="SUPFAM" id="SSF55469">
    <property type="entry name" value="FMN-dependent nitroreductase-like"/>
    <property type="match status" value="1"/>
</dbReference>
<sequence length="378" mass="42950">MKKIFLSLIAVFFALTIQSQSVYDFNVKDDAGKDVSLAEYKGKVLLIVNTATRCGFTPQYKELETLYEKYRKEGLEILDFPCNQFGEQAPGTIQEIHGFCTANFDIQFPQFDKIEVNGANEHPIYTYLKSKKGFGGFNLNDKTGKMLDDMFRKQNADYDKNADIKWNFTKFLISRDGRVVKRYEPTDRIADIETDVRIELNPTLSTIMARRSVRKYLDKCVEHDKLEMIVRAGINAPSGVNRQPWIVCVVENQQLIADVTEVYKQENAEQVKRDKDFKNMFRNAPNLICVCTPANGDGDLDAGLLGENMMLAAQSMGLGTCCLGGPVRFLNSNAKAKFFLERLNIPADYRLNYIIAIGYPDEQPDAKPRDASKVKYIK</sequence>
<dbReference type="Pfam" id="PF00255">
    <property type="entry name" value="GSHPx"/>
    <property type="match status" value="1"/>
</dbReference>
<dbReference type="PANTHER" id="PTHR11592:SF78">
    <property type="entry name" value="GLUTATHIONE PEROXIDASE"/>
    <property type="match status" value="1"/>
</dbReference>
<dbReference type="InterPro" id="IPR029760">
    <property type="entry name" value="GPX_CS"/>
</dbReference>
<dbReference type="SUPFAM" id="SSF52833">
    <property type="entry name" value="Thioredoxin-like"/>
    <property type="match status" value="1"/>
</dbReference>
<dbReference type="InterPro" id="IPR029479">
    <property type="entry name" value="Nitroreductase"/>
</dbReference>
<dbReference type="Proteomes" id="UP000236735">
    <property type="component" value="Unassembled WGS sequence"/>
</dbReference>
<comment type="similarity">
    <text evidence="1 4">Belongs to the glutathione peroxidase family.</text>
</comment>
<feature type="domain" description="Nitroreductase" evidence="6">
    <location>
        <begin position="207"/>
        <end position="359"/>
    </location>
</feature>
<dbReference type="CDD" id="cd02136">
    <property type="entry name" value="PnbA_NfnB-like"/>
    <property type="match status" value="1"/>
</dbReference>
<feature type="chain" id="PRO_5009283302" description="Glutathione peroxidase" evidence="5">
    <location>
        <begin position="22"/>
        <end position="378"/>
    </location>
</feature>
<dbReference type="Gene3D" id="3.40.109.10">
    <property type="entry name" value="NADH Oxidase"/>
    <property type="match status" value="1"/>
</dbReference>
<keyword evidence="2 4" id="KW-0575">Peroxidase</keyword>
<dbReference type="GeneID" id="32574404"/>
<dbReference type="FunFam" id="3.40.30.10:FF:000010">
    <property type="entry name" value="Glutathione peroxidase"/>
    <property type="match status" value="1"/>
</dbReference>
<evidence type="ECO:0000256" key="4">
    <source>
        <dbReference type="RuleBase" id="RU000499"/>
    </source>
</evidence>
<gene>
    <name evidence="7" type="ORF">SAMN05216354_0314</name>
</gene>
<evidence type="ECO:0000313" key="7">
    <source>
        <dbReference type="EMBL" id="SEF41460.1"/>
    </source>
</evidence>
<dbReference type="GO" id="GO:0034599">
    <property type="term" value="P:cellular response to oxidative stress"/>
    <property type="evidence" value="ECO:0007669"/>
    <property type="project" value="TreeGrafter"/>
</dbReference>
<dbReference type="PRINTS" id="PR01011">
    <property type="entry name" value="GLUTPROXDASE"/>
</dbReference>
<dbReference type="InterPro" id="IPR000415">
    <property type="entry name" value="Nitroreductase-like"/>
</dbReference>
<evidence type="ECO:0000256" key="5">
    <source>
        <dbReference type="SAM" id="SignalP"/>
    </source>
</evidence>
<dbReference type="PROSITE" id="PS00460">
    <property type="entry name" value="GLUTATHIONE_PEROXID_1"/>
    <property type="match status" value="1"/>
</dbReference>
<dbReference type="PANTHER" id="PTHR11592">
    <property type="entry name" value="GLUTATHIONE PEROXIDASE"/>
    <property type="match status" value="1"/>
</dbReference>
<dbReference type="InterPro" id="IPR029759">
    <property type="entry name" value="GPX_AS"/>
</dbReference>
<dbReference type="CDD" id="cd00340">
    <property type="entry name" value="GSH_Peroxidase"/>
    <property type="match status" value="1"/>
</dbReference>
<evidence type="ECO:0000256" key="3">
    <source>
        <dbReference type="ARBA" id="ARBA00023002"/>
    </source>
</evidence>
<dbReference type="PROSITE" id="PS51355">
    <property type="entry name" value="GLUTATHIONE_PEROXID_3"/>
    <property type="match status" value="1"/>
</dbReference>
<proteinExistence type="inferred from homology"/>
<dbReference type="PROSITE" id="PS00763">
    <property type="entry name" value="GLUTATHIONE_PEROXID_2"/>
    <property type="match status" value="1"/>
</dbReference>
<name>A0A1H5RT87_XYLRU</name>
<evidence type="ECO:0000256" key="1">
    <source>
        <dbReference type="ARBA" id="ARBA00006926"/>
    </source>
</evidence>
<dbReference type="RefSeq" id="WP_081911020.1">
    <property type="nucleotide sequence ID" value="NZ_FNUV01000001.1"/>
</dbReference>
<dbReference type="Gene3D" id="3.40.30.10">
    <property type="entry name" value="Glutaredoxin"/>
    <property type="match status" value="1"/>
</dbReference>
<keyword evidence="5" id="KW-0732">Signal</keyword>
<dbReference type="AlphaFoldDB" id="A0A1H5RT87"/>
<accession>A0A1H5RT87</accession>
<dbReference type="InterPro" id="IPR000889">
    <property type="entry name" value="Glutathione_peroxidase"/>
</dbReference>
<reference evidence="7 8" key="1">
    <citation type="submission" date="2016-10" db="EMBL/GenBank/DDBJ databases">
        <authorList>
            <person name="de Groot N.N."/>
        </authorList>
    </citation>
    <scope>NUCLEOTIDE SEQUENCE [LARGE SCALE GENOMIC DNA]</scope>
    <source>
        <strain evidence="7 8">AR32</strain>
    </source>
</reference>
<dbReference type="GO" id="GO:0004601">
    <property type="term" value="F:peroxidase activity"/>
    <property type="evidence" value="ECO:0007669"/>
    <property type="project" value="UniProtKB-KW"/>
</dbReference>
<evidence type="ECO:0000313" key="8">
    <source>
        <dbReference type="Proteomes" id="UP000236735"/>
    </source>
</evidence>
<protein>
    <recommendedName>
        <fullName evidence="4">Glutathione peroxidase</fullName>
    </recommendedName>
</protein>
<organism evidence="7 8">
    <name type="scientific">Xylanibacter ruminicola</name>
    <name type="common">Prevotella ruminicola</name>
    <dbReference type="NCBI Taxonomy" id="839"/>
    <lineage>
        <taxon>Bacteria</taxon>
        <taxon>Pseudomonadati</taxon>
        <taxon>Bacteroidota</taxon>
        <taxon>Bacteroidia</taxon>
        <taxon>Bacteroidales</taxon>
        <taxon>Prevotellaceae</taxon>
        <taxon>Xylanibacter</taxon>
    </lineage>
</organism>
<dbReference type="InterPro" id="IPR036249">
    <property type="entry name" value="Thioredoxin-like_sf"/>
</dbReference>
<dbReference type="EMBL" id="FNUV01000001">
    <property type="protein sequence ID" value="SEF41460.1"/>
    <property type="molecule type" value="Genomic_DNA"/>
</dbReference>